<reference evidence="2 3" key="1">
    <citation type="submission" date="2017-02" db="EMBL/GenBank/DDBJ databases">
        <title>Delving into the versatile metabolic prowess of the omnipresent phylum Bacteroidetes.</title>
        <authorList>
            <person name="Nobu M.K."/>
            <person name="Mei R."/>
            <person name="Narihiro T."/>
            <person name="Kuroda K."/>
            <person name="Liu W.-T."/>
        </authorList>
    </citation>
    <scope>NUCLEOTIDE SEQUENCE [LARGE SCALE GENOMIC DNA]</scope>
    <source>
        <strain evidence="2">ADurb.Bin417</strain>
    </source>
</reference>
<accession>A0A1V5MJT2</accession>
<evidence type="ECO:0000259" key="1">
    <source>
        <dbReference type="Pfam" id="PF04909"/>
    </source>
</evidence>
<dbReference type="InterPro" id="IPR032466">
    <property type="entry name" value="Metal_Hydrolase"/>
</dbReference>
<feature type="domain" description="Amidohydrolase-related" evidence="1">
    <location>
        <begin position="257"/>
        <end position="432"/>
    </location>
</feature>
<keyword evidence="2" id="KW-0413">Isomerase</keyword>
<dbReference type="GO" id="GO:0016787">
    <property type="term" value="F:hydrolase activity"/>
    <property type="evidence" value="ECO:0007669"/>
    <property type="project" value="InterPro"/>
</dbReference>
<protein>
    <submittedName>
        <fullName evidence="2">Glucuronate isomerase</fullName>
    </submittedName>
</protein>
<evidence type="ECO:0000313" key="2">
    <source>
        <dbReference type="EMBL" id="OPZ93180.1"/>
    </source>
</evidence>
<dbReference type="Pfam" id="PF04909">
    <property type="entry name" value="Amidohydro_2"/>
    <property type="match status" value="1"/>
</dbReference>
<dbReference type="Gene3D" id="3.20.20.140">
    <property type="entry name" value="Metal-dependent hydrolases"/>
    <property type="match status" value="1"/>
</dbReference>
<organism evidence="2 3">
    <name type="scientific">candidate division TA06 bacterium ADurb.Bin417</name>
    <dbReference type="NCBI Taxonomy" id="1852828"/>
    <lineage>
        <taxon>Bacteria</taxon>
        <taxon>Bacteria division TA06</taxon>
    </lineage>
</organism>
<dbReference type="PANTHER" id="PTHR43383">
    <property type="entry name" value="NODULIN 6"/>
    <property type="match status" value="1"/>
</dbReference>
<sequence>MKTIEALREGLDRLPVLDTHEHLVPERQRLEGGFDVLSLLLEIYIGGDLLSSGMSRNDLNLVVGRGGRPVPLEEKWKRLAPYWPQVSQTGYGRMIRLALKRFFGLDRLDRPGLMKAQAIFESYNRAGIYRKILEEAGIRKVITQRTEPLEPGESELFELVIRPVGLGSLDRPGIENLEKRLGRSLPTLDAFLEGQRAFLKSARATGCLGLKTAAWCVEEAELETAFSDLVENGSVGRPRLGPARAAYQKLAAGNGLRPAEQWTLNSSLMHHLADCARELDLVMVIHTGAVWNAWIDFRVYNPLHIVPLLRLHPETKFDVYHAGIPWCREMAMIAKVFPNAWVNLTWAHIISPAMTISFLDELLDMVPPGKILGFGGDYVHSVENVIGHLEIARENLAAVLARRIEKGLMDRSEAVAAARGWLWDNPARLYGIADPQPKTTARRTKEKT</sequence>
<dbReference type="EMBL" id="MWAK01000040">
    <property type="protein sequence ID" value="OPZ93180.1"/>
    <property type="molecule type" value="Genomic_DNA"/>
</dbReference>
<name>A0A1V5MJT2_UNCT6</name>
<dbReference type="AlphaFoldDB" id="A0A1V5MJT2"/>
<dbReference type="Proteomes" id="UP000485484">
    <property type="component" value="Unassembled WGS sequence"/>
</dbReference>
<dbReference type="InterPro" id="IPR006680">
    <property type="entry name" value="Amidohydro-rel"/>
</dbReference>
<evidence type="ECO:0000313" key="3">
    <source>
        <dbReference type="Proteomes" id="UP000485484"/>
    </source>
</evidence>
<dbReference type="PANTHER" id="PTHR43383:SF2">
    <property type="entry name" value="AMIDOHYDROLASE 2 FAMILY PROTEIN"/>
    <property type="match status" value="1"/>
</dbReference>
<gene>
    <name evidence="2" type="ORF">BWY73_00454</name>
</gene>
<comment type="caution">
    <text evidence="2">The sequence shown here is derived from an EMBL/GenBank/DDBJ whole genome shotgun (WGS) entry which is preliminary data.</text>
</comment>
<proteinExistence type="predicted"/>
<dbReference type="GO" id="GO:0016853">
    <property type="term" value="F:isomerase activity"/>
    <property type="evidence" value="ECO:0007669"/>
    <property type="project" value="UniProtKB-KW"/>
</dbReference>
<dbReference type="SUPFAM" id="SSF51556">
    <property type="entry name" value="Metallo-dependent hydrolases"/>
    <property type="match status" value="1"/>
</dbReference>